<dbReference type="RefSeq" id="WP_106364346.1">
    <property type="nucleotide sequence ID" value="NZ_PVTJ01000004.1"/>
</dbReference>
<comment type="caution">
    <text evidence="2">The sequence shown here is derived from an EMBL/GenBank/DDBJ whole genome shotgun (WGS) entry which is preliminary data.</text>
</comment>
<proteinExistence type="predicted"/>
<evidence type="ECO:0000313" key="2">
    <source>
        <dbReference type="EMBL" id="PRY59259.1"/>
    </source>
</evidence>
<organism evidence="2 3">
    <name type="scientific">Glycomyces artemisiae</name>
    <dbReference type="NCBI Taxonomy" id="1076443"/>
    <lineage>
        <taxon>Bacteria</taxon>
        <taxon>Bacillati</taxon>
        <taxon>Actinomycetota</taxon>
        <taxon>Actinomycetes</taxon>
        <taxon>Glycomycetales</taxon>
        <taxon>Glycomycetaceae</taxon>
        <taxon>Glycomyces</taxon>
    </lineage>
</organism>
<dbReference type="Proteomes" id="UP000238176">
    <property type="component" value="Unassembled WGS sequence"/>
</dbReference>
<evidence type="ECO:0000256" key="1">
    <source>
        <dbReference type="SAM" id="MobiDB-lite"/>
    </source>
</evidence>
<gene>
    <name evidence="2" type="ORF">B0I28_104420</name>
</gene>
<keyword evidence="3" id="KW-1185">Reference proteome</keyword>
<evidence type="ECO:0008006" key="4">
    <source>
        <dbReference type="Google" id="ProtNLM"/>
    </source>
</evidence>
<accession>A0A2T0UMV5</accession>
<sequence length="107" mass="11168">MNVYMEVDRVRGGGADLRAVAPGARKASDRVEAPAQTAATGNTGFLTGDAGVRWQAALGEVTAGVERRVAWQGEQVTGSADDLDGADGEVGGRFRSIARSVPRPKRD</sequence>
<protein>
    <recommendedName>
        <fullName evidence="4">Excreted virulence factor EspC (Type VII ESX diderm)</fullName>
    </recommendedName>
</protein>
<evidence type="ECO:0000313" key="3">
    <source>
        <dbReference type="Proteomes" id="UP000238176"/>
    </source>
</evidence>
<dbReference type="OrthoDB" id="5189195at2"/>
<feature type="region of interest" description="Disordered" evidence="1">
    <location>
        <begin position="76"/>
        <end position="107"/>
    </location>
</feature>
<dbReference type="EMBL" id="PVTJ01000004">
    <property type="protein sequence ID" value="PRY59259.1"/>
    <property type="molecule type" value="Genomic_DNA"/>
</dbReference>
<dbReference type="AlphaFoldDB" id="A0A2T0UMV5"/>
<reference evidence="2 3" key="1">
    <citation type="submission" date="2018-03" db="EMBL/GenBank/DDBJ databases">
        <title>Genomic Encyclopedia of Type Strains, Phase III (KMG-III): the genomes of soil and plant-associated and newly described type strains.</title>
        <authorList>
            <person name="Whitman W."/>
        </authorList>
    </citation>
    <scope>NUCLEOTIDE SEQUENCE [LARGE SCALE GENOMIC DNA]</scope>
    <source>
        <strain evidence="2 3">CGMCC 4.7067</strain>
    </source>
</reference>
<name>A0A2T0UMV5_9ACTN</name>